<accession>A0ABS7CUQ0</accession>
<keyword evidence="2" id="KW-1185">Reference proteome</keyword>
<reference evidence="1 2" key="1">
    <citation type="journal article" date="2016" name="Int. J. Syst. Evol. Microbiol.">
        <title>Pontibacter aydingkolensis sp. nov., isolated from soil of a salt lake.</title>
        <authorList>
            <person name="Osman G."/>
            <person name="Zhang T."/>
            <person name="Lou K."/>
            <person name="Gao Y."/>
            <person name="Chang W."/>
            <person name="Lin Q."/>
            <person name="Yang H.M."/>
            <person name="Huo X.D."/>
            <person name="Wang N."/>
        </authorList>
    </citation>
    <scope>NUCLEOTIDE SEQUENCE [LARGE SCALE GENOMIC DNA]</scope>
    <source>
        <strain evidence="1 2">KACC 19255</strain>
    </source>
</reference>
<name>A0ABS7CUQ0_9BACT</name>
<evidence type="ECO:0000313" key="2">
    <source>
        <dbReference type="Proteomes" id="UP000813018"/>
    </source>
</evidence>
<evidence type="ECO:0008006" key="3">
    <source>
        <dbReference type="Google" id="ProtNLM"/>
    </source>
</evidence>
<dbReference type="Proteomes" id="UP000813018">
    <property type="component" value="Unassembled WGS sequence"/>
</dbReference>
<dbReference type="EMBL" id="JAHYXK010000007">
    <property type="protein sequence ID" value="MBW7467583.1"/>
    <property type="molecule type" value="Genomic_DNA"/>
</dbReference>
<proteinExistence type="predicted"/>
<comment type="caution">
    <text evidence="1">The sequence shown here is derived from an EMBL/GenBank/DDBJ whole genome shotgun (WGS) entry which is preliminary data.</text>
</comment>
<evidence type="ECO:0000313" key="1">
    <source>
        <dbReference type="EMBL" id="MBW7467583.1"/>
    </source>
</evidence>
<sequence length="500" mass="58331">MITHTQKDLITGKSWNSKTGKWVKRLRETAKGKAKGSTYDRKLNIIKQTNPNSYRSFGWLPIQVDINDLVADAAQYWNYTHPFDIDKAVAVFTLIIVKRCKIAELKKQNYYFGEGYVGIHSDDFRKWVDHHKYPDYLQFLEDRVYIRTFRTALDTKSFIHGQMPCMYKIADYRLKKDGDARMFYKVPYTTSKMLVKVFSYKQNYKLTLLQQQVRTELVENVYKITEQLASDAFTTWALSNPKKFKTKKKNGLEEANRMIVKVEQMKEGNFTINPCDHYSGRFHSPFTFNRKCIRNFIRIDGEPSIEIDIKNSQFFLFSLLRSNSKEVKPILKGLTAANPGKDNLSLVKTLSLIQDFYDRYEDVRTFLDASADNSIYQVMMCQYGKKKKFVKDLCFKALFSAEEQCVKSKEKLMRFYPKVVELCETINTHGRYPLPKILQTLESRVYLDMVALEAIQQGASPFITIHDAFYVKPCDAPLFTFLIEDTFAKLCLPSPKVEVK</sequence>
<gene>
    <name evidence="1" type="ORF">K0O23_10945</name>
</gene>
<organism evidence="1 2">
    <name type="scientific">Pontibacter aydingkolensis</name>
    <dbReference type="NCBI Taxonomy" id="1911536"/>
    <lineage>
        <taxon>Bacteria</taxon>
        <taxon>Pseudomonadati</taxon>
        <taxon>Bacteroidota</taxon>
        <taxon>Cytophagia</taxon>
        <taxon>Cytophagales</taxon>
        <taxon>Hymenobacteraceae</taxon>
        <taxon>Pontibacter</taxon>
    </lineage>
</organism>
<dbReference type="RefSeq" id="WP_219877451.1">
    <property type="nucleotide sequence ID" value="NZ_JAHYXK010000007.1"/>
</dbReference>
<protein>
    <recommendedName>
        <fullName evidence="3">DNA-directed RNA polymerase</fullName>
    </recommendedName>
</protein>